<dbReference type="EMBL" id="BAAAGE010000006">
    <property type="protein sequence ID" value="GAA0731965.1"/>
    <property type="molecule type" value="Genomic_DNA"/>
</dbReference>
<evidence type="ECO:0000259" key="1">
    <source>
        <dbReference type="Pfam" id="PF00535"/>
    </source>
</evidence>
<sequence>MLSILIPVYNYNTITLVQELYKQVSDCNIAFEILVLDDHSIFFLEENNAINKLTGCTYQILPKNIGRSAIRNLLASKATFDHLLFIDAGTFPSKHNFIKGYLKNIHHKVVTGGMTYLPKPPEKPYKLRWVYTKKREAVIKKQNDKRPIVCSSNFLIQKEVFDKVLFDESLTKYGCEDVVFFDTIIQKGFTIEYIENPVIHDANDDAETFIIKTEYAVENLIQLINKNKLTPDRYKVSRLYYLLRKIHLDKLVKWVFLTFKGSLTRNLKSSNPSILCYDFYRLGYFCFIKNKK</sequence>
<dbReference type="SUPFAM" id="SSF53448">
    <property type="entry name" value="Nucleotide-diphospho-sugar transferases"/>
    <property type="match status" value="1"/>
</dbReference>
<feature type="domain" description="Glycosyltransferase 2-like" evidence="1">
    <location>
        <begin position="3"/>
        <end position="164"/>
    </location>
</feature>
<keyword evidence="3" id="KW-1185">Reference proteome</keyword>
<accession>A0ABN1J8H3</accession>
<evidence type="ECO:0000313" key="2">
    <source>
        <dbReference type="EMBL" id="GAA0731965.1"/>
    </source>
</evidence>
<dbReference type="InterPro" id="IPR029044">
    <property type="entry name" value="Nucleotide-diphossugar_trans"/>
</dbReference>
<dbReference type="CDD" id="cd00761">
    <property type="entry name" value="Glyco_tranf_GTA_type"/>
    <property type="match status" value="1"/>
</dbReference>
<dbReference type="Gene3D" id="3.90.550.10">
    <property type="entry name" value="Spore Coat Polysaccharide Biosynthesis Protein SpsA, Chain A"/>
    <property type="match status" value="1"/>
</dbReference>
<proteinExistence type="predicted"/>
<reference evidence="2 3" key="1">
    <citation type="journal article" date="2019" name="Int. J. Syst. Evol. Microbiol.">
        <title>The Global Catalogue of Microorganisms (GCM) 10K type strain sequencing project: providing services to taxonomists for standard genome sequencing and annotation.</title>
        <authorList>
            <consortium name="The Broad Institute Genomics Platform"/>
            <consortium name="The Broad Institute Genome Sequencing Center for Infectious Disease"/>
            <person name="Wu L."/>
            <person name="Ma J."/>
        </authorList>
    </citation>
    <scope>NUCLEOTIDE SEQUENCE [LARGE SCALE GENOMIC DNA]</scope>
    <source>
        <strain evidence="2 3">JCM 15974</strain>
    </source>
</reference>
<evidence type="ECO:0000313" key="3">
    <source>
        <dbReference type="Proteomes" id="UP001501758"/>
    </source>
</evidence>
<dbReference type="RefSeq" id="WP_343914469.1">
    <property type="nucleotide sequence ID" value="NZ_BAAAGE010000006.1"/>
</dbReference>
<organism evidence="2 3">
    <name type="scientific">Aquimarina litoralis</name>
    <dbReference type="NCBI Taxonomy" id="584605"/>
    <lineage>
        <taxon>Bacteria</taxon>
        <taxon>Pseudomonadati</taxon>
        <taxon>Bacteroidota</taxon>
        <taxon>Flavobacteriia</taxon>
        <taxon>Flavobacteriales</taxon>
        <taxon>Flavobacteriaceae</taxon>
        <taxon>Aquimarina</taxon>
    </lineage>
</organism>
<dbReference type="InterPro" id="IPR001173">
    <property type="entry name" value="Glyco_trans_2-like"/>
</dbReference>
<protein>
    <submittedName>
        <fullName evidence="2">Glycosyltransferase</fullName>
    </submittedName>
</protein>
<gene>
    <name evidence="2" type="ORF">GCM10009430_44690</name>
</gene>
<comment type="caution">
    <text evidence="2">The sequence shown here is derived from an EMBL/GenBank/DDBJ whole genome shotgun (WGS) entry which is preliminary data.</text>
</comment>
<name>A0ABN1J8H3_9FLAO</name>
<dbReference type="Pfam" id="PF00535">
    <property type="entry name" value="Glycos_transf_2"/>
    <property type="match status" value="1"/>
</dbReference>
<dbReference type="Proteomes" id="UP001501758">
    <property type="component" value="Unassembled WGS sequence"/>
</dbReference>